<dbReference type="EC" id="2.3.1.48" evidence="1"/>
<dbReference type="EC" id="2.3.1.259" evidence="7"/>
<dbReference type="GO" id="GO:0004402">
    <property type="term" value="F:histone acetyltransferase activity"/>
    <property type="evidence" value="ECO:0007669"/>
    <property type="project" value="TreeGrafter"/>
</dbReference>
<sequence>MNSNYNSNFKKTLFPYEYPDSHYQKLFEEGFYSQIALDPNSTKVIGEITAKIEPNFSGCLTKPHQSAYILTFGVAEEMRRKGIGTELFQRLLSEIRQHEKIEEVTLHVNCQNESAIGLYRKLGFSIDTKIHNYYQYHGKYHDAYWMIYEISCGEKEKKEKNKKSFSGFCQNVKMCCGSIYNTYKLFF</sequence>
<dbReference type="PANTHER" id="PTHR14744:SF15">
    <property type="entry name" value="N-ALPHA-ACETYLTRANSFERASE 60"/>
    <property type="match status" value="1"/>
</dbReference>
<dbReference type="OMA" id="MIYEISC"/>
<protein>
    <recommendedName>
        <fullName evidence="8">N-alpha-acetyltransferase 60</fullName>
        <ecNumber evidence="7">2.3.1.259</ecNumber>
        <ecNumber evidence="1">2.3.1.48</ecNumber>
    </recommendedName>
</protein>
<dbReference type="EMBL" id="JAPDFW010000118">
    <property type="protein sequence ID" value="KAJ5068253.1"/>
    <property type="molecule type" value="Genomic_DNA"/>
</dbReference>
<dbReference type="SUPFAM" id="SSF55729">
    <property type="entry name" value="Acyl-CoA N-acyltransferases (Nat)"/>
    <property type="match status" value="1"/>
</dbReference>
<evidence type="ECO:0000256" key="9">
    <source>
        <dbReference type="ARBA" id="ARBA00048017"/>
    </source>
</evidence>
<dbReference type="CDD" id="cd04301">
    <property type="entry name" value="NAT_SF"/>
    <property type="match status" value="1"/>
</dbReference>
<keyword evidence="13" id="KW-1185">Reference proteome</keyword>
<dbReference type="GO" id="GO:0000139">
    <property type="term" value="C:Golgi membrane"/>
    <property type="evidence" value="ECO:0007669"/>
    <property type="project" value="TreeGrafter"/>
</dbReference>
<dbReference type="OrthoDB" id="47374at2759"/>
<reference evidence="12" key="1">
    <citation type="submission" date="2022-10" db="EMBL/GenBank/DDBJ databases">
        <title>Novel sulphate-reducing endosymbionts in the free-living metamonad Anaeramoeba.</title>
        <authorList>
            <person name="Jerlstrom-Hultqvist J."/>
            <person name="Cepicka I."/>
            <person name="Gallot-Lavallee L."/>
            <person name="Salas-Leiva D."/>
            <person name="Curtis B.A."/>
            <person name="Zahonova K."/>
            <person name="Pipaliya S."/>
            <person name="Dacks J."/>
            <person name="Roger A.J."/>
        </authorList>
    </citation>
    <scope>NUCLEOTIDE SEQUENCE</scope>
    <source>
        <strain evidence="12">BMAN</strain>
    </source>
</reference>
<keyword evidence="2" id="KW-0808">Transferase</keyword>
<dbReference type="AlphaFoldDB" id="A0A9Q0L8W9"/>
<dbReference type="InterPro" id="IPR045141">
    <property type="entry name" value="NAA60-like"/>
</dbReference>
<dbReference type="PANTHER" id="PTHR14744">
    <property type="entry name" value="N-ALPHA-ACETYLTRANSFERASE 60"/>
    <property type="match status" value="1"/>
</dbReference>
<evidence type="ECO:0000313" key="12">
    <source>
        <dbReference type="EMBL" id="KAJ5068253.1"/>
    </source>
</evidence>
<organism evidence="12 13">
    <name type="scientific">Anaeramoeba ignava</name>
    <name type="common">Anaerobic marine amoeba</name>
    <dbReference type="NCBI Taxonomy" id="1746090"/>
    <lineage>
        <taxon>Eukaryota</taxon>
        <taxon>Metamonada</taxon>
        <taxon>Anaeramoebidae</taxon>
        <taxon>Anaeramoeba</taxon>
    </lineage>
</organism>
<evidence type="ECO:0000256" key="3">
    <source>
        <dbReference type="ARBA" id="ARBA00022829"/>
    </source>
</evidence>
<dbReference type="PROSITE" id="PS51186">
    <property type="entry name" value="GNAT"/>
    <property type="match status" value="1"/>
</dbReference>
<name>A0A9Q0L8W9_ANAIG</name>
<feature type="domain" description="N-acetyltransferase" evidence="11">
    <location>
        <begin position="1"/>
        <end position="151"/>
    </location>
</feature>
<comment type="catalytic activity">
    <reaction evidence="10">
        <text>N-terminal L-methionyl-[transmembrane protein] + acetyl-CoA = N-terminal N(alpha)-acetyl-L-methionyl-[transmembrane protein] + CoA + H(+)</text>
        <dbReference type="Rhea" id="RHEA:50604"/>
        <dbReference type="Rhea" id="RHEA-COMP:12745"/>
        <dbReference type="Rhea" id="RHEA-COMP:12746"/>
        <dbReference type="ChEBI" id="CHEBI:15378"/>
        <dbReference type="ChEBI" id="CHEBI:57287"/>
        <dbReference type="ChEBI" id="CHEBI:57288"/>
        <dbReference type="ChEBI" id="CHEBI:64731"/>
        <dbReference type="ChEBI" id="CHEBI:133414"/>
        <dbReference type="EC" id="2.3.1.259"/>
    </reaction>
</comment>
<dbReference type="Proteomes" id="UP001149090">
    <property type="component" value="Unassembled WGS sequence"/>
</dbReference>
<evidence type="ECO:0000256" key="8">
    <source>
        <dbReference type="ARBA" id="ARBA00026144"/>
    </source>
</evidence>
<keyword evidence="4" id="KW-0156">Chromatin regulator</keyword>
<evidence type="ECO:0000256" key="6">
    <source>
        <dbReference type="ARBA" id="ARBA00025774"/>
    </source>
</evidence>
<dbReference type="InterPro" id="IPR016181">
    <property type="entry name" value="Acyl_CoA_acyltransferase"/>
</dbReference>
<dbReference type="GO" id="GO:0120518">
    <property type="term" value="F:protein N-terminal-methionine acetyltransferase activity"/>
    <property type="evidence" value="ECO:0007669"/>
    <property type="project" value="UniProtKB-EC"/>
</dbReference>
<comment type="catalytic activity">
    <reaction evidence="9">
        <text>L-lysyl-[protein] + acetyl-CoA = N(6)-acetyl-L-lysyl-[protein] + CoA + H(+)</text>
        <dbReference type="Rhea" id="RHEA:45948"/>
        <dbReference type="Rhea" id="RHEA-COMP:9752"/>
        <dbReference type="Rhea" id="RHEA-COMP:10731"/>
        <dbReference type="ChEBI" id="CHEBI:15378"/>
        <dbReference type="ChEBI" id="CHEBI:29969"/>
        <dbReference type="ChEBI" id="CHEBI:57287"/>
        <dbReference type="ChEBI" id="CHEBI:57288"/>
        <dbReference type="ChEBI" id="CHEBI:61930"/>
        <dbReference type="EC" id="2.3.1.48"/>
    </reaction>
</comment>
<comment type="caution">
    <text evidence="12">The sequence shown here is derived from an EMBL/GenBank/DDBJ whole genome shotgun (WGS) entry which is preliminary data.</text>
</comment>
<dbReference type="InterPro" id="IPR000182">
    <property type="entry name" value="GNAT_dom"/>
</dbReference>
<proteinExistence type="inferred from homology"/>
<keyword evidence="5" id="KW-0012">Acyltransferase</keyword>
<evidence type="ECO:0000256" key="2">
    <source>
        <dbReference type="ARBA" id="ARBA00022679"/>
    </source>
</evidence>
<dbReference type="Pfam" id="PF00583">
    <property type="entry name" value="Acetyltransf_1"/>
    <property type="match status" value="1"/>
</dbReference>
<evidence type="ECO:0000313" key="13">
    <source>
        <dbReference type="Proteomes" id="UP001149090"/>
    </source>
</evidence>
<dbReference type="GO" id="GO:0007059">
    <property type="term" value="P:chromosome segregation"/>
    <property type="evidence" value="ECO:0007669"/>
    <property type="project" value="UniProtKB-KW"/>
</dbReference>
<evidence type="ECO:0000256" key="5">
    <source>
        <dbReference type="ARBA" id="ARBA00023315"/>
    </source>
</evidence>
<dbReference type="Gene3D" id="3.40.630.30">
    <property type="match status" value="1"/>
</dbReference>
<accession>A0A9Q0L8W9</accession>
<evidence type="ECO:0000256" key="10">
    <source>
        <dbReference type="ARBA" id="ARBA00048848"/>
    </source>
</evidence>
<gene>
    <name evidence="12" type="ORF">M0811_12480</name>
</gene>
<evidence type="ECO:0000256" key="4">
    <source>
        <dbReference type="ARBA" id="ARBA00022853"/>
    </source>
</evidence>
<evidence type="ECO:0000256" key="1">
    <source>
        <dbReference type="ARBA" id="ARBA00013184"/>
    </source>
</evidence>
<keyword evidence="3" id="KW-0159">Chromosome partition</keyword>
<comment type="similarity">
    <text evidence="6">Belongs to the acetyltransferase family. NAA60 subfamily.</text>
</comment>
<evidence type="ECO:0000259" key="11">
    <source>
        <dbReference type="PROSITE" id="PS51186"/>
    </source>
</evidence>
<evidence type="ECO:0000256" key="7">
    <source>
        <dbReference type="ARBA" id="ARBA00026111"/>
    </source>
</evidence>